<protein>
    <submittedName>
        <fullName evidence="1">Uncharacterized protein</fullName>
    </submittedName>
</protein>
<sequence length="105" mass="11374">MSRVSVAPWVVVIELEGIRVLRQRNETNCLDQTTQSEVLLDDDVIDSRHHEADLSSVGGAGEVSINLLGLMLIQADESVEDVVASRSIVVTTLIVGKIVLHRADG</sequence>
<proteinExistence type="predicted"/>
<evidence type="ECO:0000313" key="1">
    <source>
        <dbReference type="EMBL" id="JAV74097.1"/>
    </source>
</evidence>
<dbReference type="AlphaFoldDB" id="A0A1Y1LSX1"/>
<accession>A0A1Y1LSX1</accession>
<organism evidence="1">
    <name type="scientific">Photinus pyralis</name>
    <name type="common">Common eastern firefly</name>
    <name type="synonym">Lampyris pyralis</name>
    <dbReference type="NCBI Taxonomy" id="7054"/>
    <lineage>
        <taxon>Eukaryota</taxon>
        <taxon>Metazoa</taxon>
        <taxon>Ecdysozoa</taxon>
        <taxon>Arthropoda</taxon>
        <taxon>Hexapoda</taxon>
        <taxon>Insecta</taxon>
        <taxon>Pterygota</taxon>
        <taxon>Neoptera</taxon>
        <taxon>Endopterygota</taxon>
        <taxon>Coleoptera</taxon>
        <taxon>Polyphaga</taxon>
        <taxon>Elateriformia</taxon>
        <taxon>Elateroidea</taxon>
        <taxon>Lampyridae</taxon>
        <taxon>Lampyrinae</taxon>
        <taxon>Photinus</taxon>
    </lineage>
</organism>
<dbReference type="EMBL" id="GEZM01053305">
    <property type="protein sequence ID" value="JAV74097.1"/>
    <property type="molecule type" value="Transcribed_RNA"/>
</dbReference>
<reference evidence="1" key="1">
    <citation type="journal article" date="2016" name="Sci. Rep.">
        <title>Molecular characterization of firefly nuptial gifts: a multi-omics approach sheds light on postcopulatory sexual selection.</title>
        <authorList>
            <person name="Al-Wathiqui N."/>
            <person name="Fallon T.R."/>
            <person name="South A."/>
            <person name="Weng J.K."/>
            <person name="Lewis S.M."/>
        </authorList>
    </citation>
    <scope>NUCLEOTIDE SEQUENCE</scope>
</reference>
<name>A0A1Y1LSX1_PHOPY</name>